<dbReference type="RefSeq" id="WP_241412761.1">
    <property type="nucleotide sequence ID" value="NZ_JAKZGO010000009.1"/>
</dbReference>
<evidence type="ECO:0000313" key="3">
    <source>
        <dbReference type="EMBL" id="MCH7414350.1"/>
    </source>
</evidence>
<dbReference type="InterPro" id="IPR055407">
    <property type="entry name" value="TraM_C"/>
</dbReference>
<comment type="caution">
    <text evidence="3">The sequence shown here is derived from an EMBL/GenBank/DDBJ whole genome shotgun (WGS) entry which is preliminary data.</text>
</comment>
<name>A0ABS9VD25_9BACT</name>
<dbReference type="Proteomes" id="UP001165430">
    <property type="component" value="Unassembled WGS sequence"/>
</dbReference>
<dbReference type="Pfam" id="PF12508">
    <property type="entry name" value="Transposon_TraM"/>
    <property type="match status" value="1"/>
</dbReference>
<dbReference type="InterPro" id="IPR022187">
    <property type="entry name" value="Conjug_transposon_TraM"/>
</dbReference>
<evidence type="ECO:0000313" key="4">
    <source>
        <dbReference type="Proteomes" id="UP001165430"/>
    </source>
</evidence>
<dbReference type="NCBIfam" id="TIGR03779">
    <property type="entry name" value="Bac_Flav_CT_M"/>
    <property type="match status" value="1"/>
</dbReference>
<sequence length="432" mass="48473">MKTQPHSEKFKRHRKFLLVLPLFALPFLVTTFWALGGGNPTMKIADDNAKLIGTLPSPEIEEKPMDKLSLFEKAKKDSSNRQKQYTQDPYADFFQIKESELESQDMGKSDHGVSPIIESTPMKEQEEKIRQQLDQLQSVLDQPDVQPASQKPMNRQKETPIELAGDIDRLEAMMHRMSQRDDEDPEMKQVEDMLEKILDIQHPQRVQDRLSEKSREEKGKVFPIHTDTKPLSKKNKPKPSSLDVADDEIDYSPVFTQTKQTNGFYGLEEESVSSDDNIFAVPAVVHGEQTLTAGATVKMRLTRDIYVNGMRIPSGSFVFGTCGIQGERLEIAVDGIRHGEIIFPISLTVYDMDAISGIRIPGAITRESVKEGTASAIQGTQFMGFNPSIEAQAANAGIEAAKGLFSKKAKLIRVTVKDTHPLLLVDQNQRHQ</sequence>
<gene>
    <name evidence="3" type="primary">traM</name>
    <name evidence="3" type="ORF">MM213_12700</name>
</gene>
<reference evidence="3" key="1">
    <citation type="submission" date="2022-03" db="EMBL/GenBank/DDBJ databases">
        <title>De novo assembled genomes of Belliella spp. (Cyclobacteriaceae) strains.</title>
        <authorList>
            <person name="Szabo A."/>
            <person name="Korponai K."/>
            <person name="Felfoldi T."/>
        </authorList>
    </citation>
    <scope>NUCLEOTIDE SEQUENCE</scope>
    <source>
        <strain evidence="3">DSM 111903</strain>
    </source>
</reference>
<keyword evidence="4" id="KW-1185">Reference proteome</keyword>
<dbReference type="EMBL" id="JAKZGO010000009">
    <property type="protein sequence ID" value="MCH7414350.1"/>
    <property type="molecule type" value="Genomic_DNA"/>
</dbReference>
<feature type="domain" description="Conjugative transposon TraM C-terminal" evidence="2">
    <location>
        <begin position="281"/>
        <end position="425"/>
    </location>
</feature>
<protein>
    <submittedName>
        <fullName evidence="3">Conjugative transposon protein TraM</fullName>
    </submittedName>
</protein>
<accession>A0ABS9VD25</accession>
<evidence type="ECO:0000256" key="1">
    <source>
        <dbReference type="SAM" id="MobiDB-lite"/>
    </source>
</evidence>
<proteinExistence type="predicted"/>
<evidence type="ECO:0000259" key="2">
    <source>
        <dbReference type="Pfam" id="PF12508"/>
    </source>
</evidence>
<feature type="region of interest" description="Disordered" evidence="1">
    <location>
        <begin position="225"/>
        <end position="245"/>
    </location>
</feature>
<organism evidence="3 4">
    <name type="scientific">Belliella alkalica</name>
    <dbReference type="NCBI Taxonomy" id="1730871"/>
    <lineage>
        <taxon>Bacteria</taxon>
        <taxon>Pseudomonadati</taxon>
        <taxon>Bacteroidota</taxon>
        <taxon>Cytophagia</taxon>
        <taxon>Cytophagales</taxon>
        <taxon>Cyclobacteriaceae</taxon>
        <taxon>Belliella</taxon>
    </lineage>
</organism>